<accession>A0A371IJE7</accession>
<dbReference type="Gene3D" id="3.40.50.450">
    <property type="match status" value="1"/>
</dbReference>
<evidence type="ECO:0000313" key="4">
    <source>
        <dbReference type="Proteomes" id="UP000093352"/>
    </source>
</evidence>
<dbReference type="SUPFAM" id="SSF102405">
    <property type="entry name" value="MCP/YpsA-like"/>
    <property type="match status" value="1"/>
</dbReference>
<dbReference type="STRING" id="1871336.BBG48_08175"/>
<evidence type="ECO:0000256" key="1">
    <source>
        <dbReference type="ARBA" id="ARBA00006525"/>
    </source>
</evidence>
<comment type="similarity">
    <text evidence="1">Belongs to the DprA/Smf family.</text>
</comment>
<proteinExistence type="inferred from homology"/>
<keyword evidence="4" id="KW-1185">Reference proteome</keyword>
<dbReference type="EMBL" id="MBEW02000026">
    <property type="protein sequence ID" value="RDY20607.1"/>
    <property type="molecule type" value="Genomic_DNA"/>
</dbReference>
<evidence type="ECO:0000313" key="3">
    <source>
        <dbReference type="EMBL" id="RDY20607.1"/>
    </source>
</evidence>
<organism evidence="3 4">
    <name type="scientific">Criibacterium bergeronii</name>
    <dbReference type="NCBI Taxonomy" id="1871336"/>
    <lineage>
        <taxon>Bacteria</taxon>
        <taxon>Bacillati</taxon>
        <taxon>Bacillota</taxon>
        <taxon>Clostridia</taxon>
        <taxon>Peptostreptococcales</taxon>
        <taxon>Filifactoraceae</taxon>
        <taxon>Criibacterium</taxon>
    </lineage>
</organism>
<gene>
    <name evidence="3" type="primary">dprA</name>
    <name evidence="3" type="ORF">BBG48_009120</name>
</gene>
<dbReference type="PANTHER" id="PTHR43022">
    <property type="entry name" value="PROTEIN SMF"/>
    <property type="match status" value="1"/>
</dbReference>
<dbReference type="NCBIfam" id="TIGR00732">
    <property type="entry name" value="dprA"/>
    <property type="match status" value="1"/>
</dbReference>
<reference evidence="3 4" key="1">
    <citation type="journal article" date="2016" name="Genome Announc.">
        <title>Draft Genome Sequence of Criibacterium bergeronii gen. nov., sp. nov., Strain CCRI-22567T, Isolated from a Vaginal Sample from a Woman with Bacterial Vaginosis.</title>
        <authorList>
            <person name="Maheux A.F."/>
            <person name="Berube E."/>
            <person name="Boudreau D.K."/>
            <person name="Raymond F."/>
            <person name="Corbeil J."/>
            <person name="Roy P.H."/>
            <person name="Boissinot M."/>
            <person name="Omar R.F."/>
        </authorList>
    </citation>
    <scope>NUCLEOTIDE SEQUENCE [LARGE SCALE GENOMIC DNA]</scope>
    <source>
        <strain evidence="3 4">CCRI-22567</strain>
    </source>
</reference>
<dbReference type="InterPro" id="IPR003488">
    <property type="entry name" value="DprA"/>
</dbReference>
<sequence length="361" mass="40139">MKEVVHLLSKISGIKKAQIQEIAENFNSDNIEELTSSYIKAFSANAKIDKGLLEKLIERYKKISDIHEQNSIGYVTFLDEEYPDVLRQISSAPKVLYYKGDIKLLKNEKNIGVVGSRKPTDYGKWATKALVKDLILNDFCIVSGFAGGIDSCSHKAAIENNGKTICVFGTPITKIYPANNRRLYDDVLFSGGLIISEHDATEQTHPAFFAQRNRIISGLSSGLLIVEAGVKSGTLITARYALDQGKYIFAVPGNINSINSQGTNMLIKDGAVMTTSVTDILFEYGYRPETANVKAKEESHEDLSIDEQKIYELVRTYGQCTAEKIAINSDLKIQDILAILNILDIKGYILYDGFMATYFTR</sequence>
<comment type="caution">
    <text evidence="3">The sequence shown here is derived from an EMBL/GenBank/DDBJ whole genome shotgun (WGS) entry which is preliminary data.</text>
</comment>
<name>A0A371IJE7_9FIRM</name>
<protein>
    <submittedName>
        <fullName evidence="3">DNA-protecting protein DprA</fullName>
    </submittedName>
</protein>
<dbReference type="Proteomes" id="UP000093352">
    <property type="component" value="Unassembled WGS sequence"/>
</dbReference>
<dbReference type="AlphaFoldDB" id="A0A371IJE7"/>
<dbReference type="PANTHER" id="PTHR43022:SF1">
    <property type="entry name" value="PROTEIN SMF"/>
    <property type="match status" value="1"/>
</dbReference>
<dbReference type="InterPro" id="IPR057666">
    <property type="entry name" value="DrpA_SLOG"/>
</dbReference>
<dbReference type="RefSeq" id="WP_068912083.1">
    <property type="nucleotide sequence ID" value="NZ_MBEW02000026.1"/>
</dbReference>
<dbReference type="GO" id="GO:0009294">
    <property type="term" value="P:DNA-mediated transformation"/>
    <property type="evidence" value="ECO:0007669"/>
    <property type="project" value="InterPro"/>
</dbReference>
<evidence type="ECO:0000259" key="2">
    <source>
        <dbReference type="Pfam" id="PF02481"/>
    </source>
</evidence>
<feature type="domain" description="Smf/DprA SLOG" evidence="2">
    <location>
        <begin position="74"/>
        <end position="283"/>
    </location>
</feature>
<dbReference type="Pfam" id="PF02481">
    <property type="entry name" value="DNA_processg_A"/>
    <property type="match status" value="1"/>
</dbReference>